<dbReference type="Gene3D" id="3.40.1490.10">
    <property type="entry name" value="Bit1"/>
    <property type="match status" value="1"/>
</dbReference>
<organism evidence="1 2">
    <name type="scientific">Brucella anthropi</name>
    <name type="common">Ochrobactrum anthropi</name>
    <dbReference type="NCBI Taxonomy" id="529"/>
    <lineage>
        <taxon>Bacteria</taxon>
        <taxon>Pseudomonadati</taxon>
        <taxon>Pseudomonadota</taxon>
        <taxon>Alphaproteobacteria</taxon>
        <taxon>Hyphomicrobiales</taxon>
        <taxon>Brucellaceae</taxon>
        <taxon>Brucella/Ochrobactrum group</taxon>
        <taxon>Brucella</taxon>
    </lineage>
</organism>
<protein>
    <submittedName>
        <fullName evidence="1">DUF2000 domain-containing protein</fullName>
    </submittedName>
</protein>
<reference evidence="1" key="1">
    <citation type="submission" date="2020-09" db="EMBL/GenBank/DDBJ databases">
        <authorList>
            <person name="Dalcin Martins P."/>
        </authorList>
    </citation>
    <scope>NUCLEOTIDE SEQUENCE</scope>
    <source>
        <strain evidence="1">MAG47</strain>
    </source>
</reference>
<dbReference type="Proteomes" id="UP000642265">
    <property type="component" value="Unassembled WGS sequence"/>
</dbReference>
<evidence type="ECO:0000313" key="1">
    <source>
        <dbReference type="EMBL" id="MBE0559384.1"/>
    </source>
</evidence>
<dbReference type="EMBL" id="JACZKO010000002">
    <property type="protein sequence ID" value="MBE0559384.1"/>
    <property type="molecule type" value="Genomic_DNA"/>
</dbReference>
<dbReference type="SUPFAM" id="SSF102462">
    <property type="entry name" value="Peptidyl-tRNA hydrolase II"/>
    <property type="match status" value="1"/>
</dbReference>
<comment type="caution">
    <text evidence="1">The sequence shown here is derived from an EMBL/GenBank/DDBJ whole genome shotgun (WGS) entry which is preliminary data.</text>
</comment>
<proteinExistence type="predicted"/>
<sequence>MLRHRHRSRQTDPVEEDIRLAIVVNPDLPSGLVANTVGAVSIGLGARFPGLAASRLADRAGRSIDISANRPVPVLQASGEAIRGLLLKALAEPGDVAVVPFPAFARSLHRYADYEADFPNRDLAEEVIDGLGLAGPTKWIRSLTGSLKLLR</sequence>
<dbReference type="Pfam" id="PF09391">
    <property type="entry name" value="DUF2000"/>
    <property type="match status" value="1"/>
</dbReference>
<accession>A0A8I0N0C4</accession>
<gene>
    <name evidence="1" type="ORF">IH622_00930</name>
</gene>
<name>A0A8I0N0C4_BRUAN</name>
<evidence type="ECO:0000313" key="2">
    <source>
        <dbReference type="Proteomes" id="UP000642265"/>
    </source>
</evidence>
<reference evidence="1" key="2">
    <citation type="submission" date="2020-10" db="EMBL/GenBank/DDBJ databases">
        <title>Enrichment of novel Verrucomicrobia, Bacteroidetes and Krumholzibacteria in an oxygen-limited, methane- and iron-fed bioreactor inoculated with Bothnian Sea sediments.</title>
        <authorList>
            <person name="Martins P.D."/>
            <person name="de Jong A."/>
            <person name="Lenstra W.K."/>
            <person name="van Helmond N.A.G.M."/>
            <person name="Slomp C.P."/>
            <person name="Jetten M.S.M."/>
            <person name="Welte C.U."/>
            <person name="Rasigraf O."/>
        </authorList>
    </citation>
    <scope>NUCLEOTIDE SEQUENCE</scope>
    <source>
        <strain evidence="1">MAG47</strain>
    </source>
</reference>
<dbReference type="AlphaFoldDB" id="A0A8I0N0C4"/>
<dbReference type="InterPro" id="IPR023476">
    <property type="entry name" value="Pep_tRNA_hydro_II_dom_sf"/>
</dbReference>
<dbReference type="InterPro" id="IPR018988">
    <property type="entry name" value="DUF2000"/>
</dbReference>